<comment type="caution">
    <text evidence="1">The sequence shown here is derived from an EMBL/GenBank/DDBJ whole genome shotgun (WGS) entry which is preliminary data.</text>
</comment>
<proteinExistence type="predicted"/>
<evidence type="ECO:0000313" key="2">
    <source>
        <dbReference type="Proteomes" id="UP000654670"/>
    </source>
</evidence>
<evidence type="ECO:0000313" key="1">
    <source>
        <dbReference type="EMBL" id="GGL44084.1"/>
    </source>
</evidence>
<protein>
    <submittedName>
        <fullName evidence="1">Uncharacterized protein</fullName>
    </submittedName>
</protein>
<reference evidence="1" key="1">
    <citation type="journal article" date="2014" name="Int. J. Syst. Evol. Microbiol.">
        <title>Complete genome sequence of Corynebacterium casei LMG S-19264T (=DSM 44701T), isolated from a smear-ripened cheese.</title>
        <authorList>
            <consortium name="US DOE Joint Genome Institute (JGI-PGF)"/>
            <person name="Walter F."/>
            <person name="Albersmeier A."/>
            <person name="Kalinowski J."/>
            <person name="Ruckert C."/>
        </authorList>
    </citation>
    <scope>NUCLEOTIDE SEQUENCE</scope>
    <source>
        <strain evidence="1">JCM 15325</strain>
    </source>
</reference>
<dbReference type="Proteomes" id="UP000654670">
    <property type="component" value="Unassembled WGS sequence"/>
</dbReference>
<keyword evidence="2" id="KW-1185">Reference proteome</keyword>
<name>A0A917RZ89_9BACL</name>
<reference evidence="1" key="2">
    <citation type="submission" date="2020-09" db="EMBL/GenBank/DDBJ databases">
        <authorList>
            <person name="Sun Q."/>
            <person name="Ohkuma M."/>
        </authorList>
    </citation>
    <scope>NUCLEOTIDE SEQUENCE</scope>
    <source>
        <strain evidence="1">JCM 15325</strain>
    </source>
</reference>
<dbReference type="AlphaFoldDB" id="A0A917RZ89"/>
<dbReference type="EMBL" id="BMOK01000002">
    <property type="protein sequence ID" value="GGL44084.1"/>
    <property type="molecule type" value="Genomic_DNA"/>
</dbReference>
<accession>A0A917RZ89</accession>
<organism evidence="1 2">
    <name type="scientific">Sporolactobacillus putidus</name>
    <dbReference type="NCBI Taxonomy" id="492735"/>
    <lineage>
        <taxon>Bacteria</taxon>
        <taxon>Bacillati</taxon>
        <taxon>Bacillota</taxon>
        <taxon>Bacilli</taxon>
        <taxon>Bacillales</taxon>
        <taxon>Sporolactobacillaceae</taxon>
        <taxon>Sporolactobacillus</taxon>
    </lineage>
</organism>
<gene>
    <name evidence="1" type="ORF">GCM10007968_05060</name>
</gene>
<sequence>MFAFPDVSSEAMNLPFSTDCPLGTSVKKFFPLTTGSVVFSGPCVLVIPRLSNVRDTRFFLGLSVVPGLTKVPE</sequence>